<gene>
    <name evidence="8" type="primary">100640578</name>
</gene>
<dbReference type="eggNOG" id="KOG4494">
    <property type="taxonomic scope" value="Eukaryota"/>
</dbReference>
<dbReference type="GO" id="GO:0030166">
    <property type="term" value="P:proteoglycan biosynthetic process"/>
    <property type="evidence" value="ECO:0007669"/>
    <property type="project" value="TreeGrafter"/>
</dbReference>
<evidence type="ECO:0008006" key="10">
    <source>
        <dbReference type="Google" id="ProtNLM"/>
    </source>
</evidence>
<dbReference type="EnsemblMetazoa" id="Aqu2.1.35065_001">
    <property type="protein sequence ID" value="Aqu2.1.35065_001"/>
    <property type="gene ID" value="Aqu2.1.35065"/>
</dbReference>
<dbReference type="InParanoid" id="A0A1X7V477"/>
<feature type="binding site" evidence="6">
    <location>
        <position position="369"/>
    </location>
    <ligand>
        <name>Ca(2+)</name>
        <dbReference type="ChEBI" id="CHEBI:29108"/>
    </ligand>
</feature>
<keyword evidence="3" id="KW-0378">Hydrolase</keyword>
<sequence>MDSGGPVIRRIPQKAVFALLFTLVILIIVLLLPSRNKSSLETQKDSGILTYGGNQDDDDYNGTYPLTTPIRTNNIIKFKIGVVADQDKDSKEKDKDYTWFSLLKRGYLTYDSINSKVTVEWFDELKLSSHISEKGRGAELSELLVFNGKLLTVDDRSGLVFEIKGSKLIPWVKLNDGPGNVPKGFKGEWMARKDRTVYVGGIGKEWTNEKGVYINDHPQYIKQITSQGHVSHWPWAVRYKALKEAAGIRSPGYLIHESACWSTYHKRWFFLPRRASHESYNDVDDEHRGTNILITADESFNSIESRKITKWNHYRGFSSFKFVPGTRDRVVVALKSEEIKGTVATYILAFDLNGQMLLEETKIDNYKFEGIEFL</sequence>
<evidence type="ECO:0000256" key="1">
    <source>
        <dbReference type="ARBA" id="ARBA00001913"/>
    </source>
</evidence>
<organism evidence="8">
    <name type="scientific">Amphimedon queenslandica</name>
    <name type="common">Sponge</name>
    <dbReference type="NCBI Taxonomy" id="400682"/>
    <lineage>
        <taxon>Eukaryota</taxon>
        <taxon>Metazoa</taxon>
        <taxon>Porifera</taxon>
        <taxon>Demospongiae</taxon>
        <taxon>Heteroscleromorpha</taxon>
        <taxon>Haplosclerida</taxon>
        <taxon>Niphatidae</taxon>
        <taxon>Amphimedon</taxon>
    </lineage>
</organism>
<dbReference type="FunFam" id="2.120.10.100:FF:000001">
    <property type="entry name" value="Soluble calcium-activated nucleotidase 1"/>
    <property type="match status" value="1"/>
</dbReference>
<evidence type="ECO:0000256" key="2">
    <source>
        <dbReference type="ARBA" id="ARBA00022723"/>
    </source>
</evidence>
<dbReference type="SUPFAM" id="SSF101887">
    <property type="entry name" value="Apyrase"/>
    <property type="match status" value="1"/>
</dbReference>
<keyword evidence="9" id="KW-1185">Reference proteome</keyword>
<keyword evidence="7" id="KW-1133">Transmembrane helix</keyword>
<keyword evidence="7" id="KW-0472">Membrane</keyword>
<dbReference type="PANTHER" id="PTHR13023">
    <property type="entry name" value="APYRASE"/>
    <property type="match status" value="1"/>
</dbReference>
<evidence type="ECO:0000256" key="3">
    <source>
        <dbReference type="ARBA" id="ARBA00022801"/>
    </source>
</evidence>
<evidence type="ECO:0000313" key="8">
    <source>
        <dbReference type="EnsemblMetazoa" id="Aqu2.1.35065_001"/>
    </source>
</evidence>
<feature type="transmembrane region" description="Helical" evidence="7">
    <location>
        <begin position="15"/>
        <end position="34"/>
    </location>
</feature>
<evidence type="ECO:0000256" key="6">
    <source>
        <dbReference type="PIRSR" id="PIRSR609283-1"/>
    </source>
</evidence>
<proteinExistence type="inferred from homology"/>
<dbReference type="AlphaFoldDB" id="A0A1X7V477"/>
<feature type="binding site" evidence="6">
    <location>
        <position position="142"/>
    </location>
    <ligand>
        <name>Ca(2+)</name>
        <dbReference type="ChEBI" id="CHEBI:29108"/>
    </ligand>
</feature>
<comment type="cofactor">
    <cofactor evidence="1 6">
        <name>Ca(2+)</name>
        <dbReference type="ChEBI" id="CHEBI:29108"/>
    </cofactor>
</comment>
<name>A0A1X7V477_AMPQE</name>
<keyword evidence="7" id="KW-0812">Transmembrane</keyword>
<evidence type="ECO:0000256" key="7">
    <source>
        <dbReference type="SAM" id="Phobius"/>
    </source>
</evidence>
<reference evidence="8" key="2">
    <citation type="submission" date="2017-05" db="UniProtKB">
        <authorList>
            <consortium name="EnsemblMetazoa"/>
        </authorList>
    </citation>
    <scope>IDENTIFICATION</scope>
</reference>
<dbReference type="PANTHER" id="PTHR13023:SF3">
    <property type="entry name" value="SOLUBLE CALCIUM-ACTIVATED NUCLEOTIDASE 1"/>
    <property type="match status" value="1"/>
</dbReference>
<comment type="similarity">
    <text evidence="5">Belongs to the apyrase family.</text>
</comment>
<dbReference type="EnsemblMetazoa" id="XM_003385610.2">
    <property type="protein sequence ID" value="XP_003385658.1"/>
    <property type="gene ID" value="LOC100640578"/>
</dbReference>
<dbReference type="STRING" id="400682.A0A1X7V477"/>
<dbReference type="OMA" id="RDEHMGC"/>
<keyword evidence="4 6" id="KW-0106">Calcium</keyword>
<reference evidence="9" key="1">
    <citation type="journal article" date="2010" name="Nature">
        <title>The Amphimedon queenslandica genome and the evolution of animal complexity.</title>
        <authorList>
            <person name="Srivastava M."/>
            <person name="Simakov O."/>
            <person name="Chapman J."/>
            <person name="Fahey B."/>
            <person name="Gauthier M.E."/>
            <person name="Mitros T."/>
            <person name="Richards G.S."/>
            <person name="Conaco C."/>
            <person name="Dacre M."/>
            <person name="Hellsten U."/>
            <person name="Larroux C."/>
            <person name="Putnam N.H."/>
            <person name="Stanke M."/>
            <person name="Adamska M."/>
            <person name="Darling A."/>
            <person name="Degnan S.M."/>
            <person name="Oakley T.H."/>
            <person name="Plachetzki D.C."/>
            <person name="Zhai Y."/>
            <person name="Adamski M."/>
            <person name="Calcino A."/>
            <person name="Cummins S.F."/>
            <person name="Goodstein D.M."/>
            <person name="Harris C."/>
            <person name="Jackson D.J."/>
            <person name="Leys S.P."/>
            <person name="Shu S."/>
            <person name="Woodcroft B.J."/>
            <person name="Vervoort M."/>
            <person name="Kosik K.S."/>
            <person name="Manning G."/>
            <person name="Degnan B.M."/>
            <person name="Rokhsar D.S."/>
        </authorList>
    </citation>
    <scope>NUCLEOTIDE SEQUENCE [LARGE SCALE GENOMIC DNA]</scope>
</reference>
<dbReference type="Gene3D" id="2.120.10.100">
    <property type="entry name" value="Apyrase"/>
    <property type="match status" value="1"/>
</dbReference>
<dbReference type="KEGG" id="aqu:100640578"/>
<dbReference type="Pfam" id="PF06079">
    <property type="entry name" value="Apyrase"/>
    <property type="match status" value="1"/>
</dbReference>
<dbReference type="InterPro" id="IPR036258">
    <property type="entry name" value="Apyrase_sf"/>
</dbReference>
<dbReference type="OrthoDB" id="25028at2759"/>
<keyword evidence="2 6" id="KW-0479">Metal-binding</keyword>
<evidence type="ECO:0000313" key="9">
    <source>
        <dbReference type="Proteomes" id="UP000007879"/>
    </source>
</evidence>
<evidence type="ECO:0000256" key="5">
    <source>
        <dbReference type="ARBA" id="ARBA00025738"/>
    </source>
</evidence>
<feature type="binding site" evidence="6">
    <location>
        <position position="318"/>
    </location>
    <ligand>
        <name>Ca(2+)</name>
        <dbReference type="ChEBI" id="CHEBI:29108"/>
    </ligand>
</feature>
<feature type="binding site" evidence="6">
    <location>
        <position position="188"/>
    </location>
    <ligand>
        <name>Ca(2+)</name>
        <dbReference type="ChEBI" id="CHEBI:29108"/>
    </ligand>
</feature>
<evidence type="ECO:0000256" key="4">
    <source>
        <dbReference type="ARBA" id="ARBA00022837"/>
    </source>
</evidence>
<dbReference type="GO" id="GO:0045134">
    <property type="term" value="F:UDP phosphatase activity"/>
    <property type="evidence" value="ECO:0007669"/>
    <property type="project" value="TreeGrafter"/>
</dbReference>
<dbReference type="Proteomes" id="UP000007879">
    <property type="component" value="Unassembled WGS sequence"/>
</dbReference>
<dbReference type="InterPro" id="IPR009283">
    <property type="entry name" value="Apyrase"/>
</dbReference>
<protein>
    <recommendedName>
        <fullName evidence="10">Soluble calcium-activated nucleotidase 1</fullName>
    </recommendedName>
</protein>
<feature type="binding site" evidence="6">
    <location>
        <position position="257"/>
    </location>
    <ligand>
        <name>Ca(2+)</name>
        <dbReference type="ChEBI" id="CHEBI:29108"/>
    </ligand>
</feature>
<dbReference type="GO" id="GO:0005509">
    <property type="term" value="F:calcium ion binding"/>
    <property type="evidence" value="ECO:0007669"/>
    <property type="project" value="InterPro"/>
</dbReference>
<dbReference type="GO" id="GO:0004382">
    <property type="term" value="F:GDP phosphatase activity"/>
    <property type="evidence" value="ECO:0007669"/>
    <property type="project" value="TreeGrafter"/>
</dbReference>
<feature type="binding site" evidence="6">
    <location>
        <position position="141"/>
    </location>
    <ligand>
        <name>Ca(2+)</name>
        <dbReference type="ChEBI" id="CHEBI:29108"/>
    </ligand>
</feature>
<accession>A0A1X7V477</accession>